<evidence type="ECO:0000313" key="3">
    <source>
        <dbReference type="Proteomes" id="UP000324222"/>
    </source>
</evidence>
<sequence length="137" mass="15013">MVPSNDFSGTTEGTESVLGHLGPASPGKPDDPEVTSRDTRAWGPEQTKRNYETNPSSSELLSCSIETQRLIPEKKRLTPAPQKRVHVAEQLSARLPVPWPSPQGQITRQKREKKGAGTSPCQKRYEAMNPLPPASIT</sequence>
<dbReference type="EMBL" id="VSRR010015955">
    <property type="protein sequence ID" value="MPC58740.1"/>
    <property type="molecule type" value="Genomic_DNA"/>
</dbReference>
<dbReference type="Proteomes" id="UP000324222">
    <property type="component" value="Unassembled WGS sequence"/>
</dbReference>
<reference evidence="2 3" key="1">
    <citation type="submission" date="2019-05" db="EMBL/GenBank/DDBJ databases">
        <title>Another draft genome of Portunus trituberculatus and its Hox gene families provides insights of decapod evolution.</title>
        <authorList>
            <person name="Jeong J.-H."/>
            <person name="Song I."/>
            <person name="Kim S."/>
            <person name="Choi T."/>
            <person name="Kim D."/>
            <person name="Ryu S."/>
            <person name="Kim W."/>
        </authorList>
    </citation>
    <scope>NUCLEOTIDE SEQUENCE [LARGE SCALE GENOMIC DNA]</scope>
    <source>
        <tissue evidence="2">Muscle</tissue>
    </source>
</reference>
<feature type="region of interest" description="Disordered" evidence="1">
    <location>
        <begin position="1"/>
        <end position="60"/>
    </location>
</feature>
<gene>
    <name evidence="2" type="ORF">E2C01_052749</name>
</gene>
<proteinExistence type="predicted"/>
<name>A0A5B7GEI7_PORTR</name>
<accession>A0A5B7GEI7</accession>
<keyword evidence="3" id="KW-1185">Reference proteome</keyword>
<feature type="compositionally biased region" description="Basic and acidic residues" evidence="1">
    <location>
        <begin position="28"/>
        <end position="51"/>
    </location>
</feature>
<comment type="caution">
    <text evidence="2">The sequence shown here is derived from an EMBL/GenBank/DDBJ whole genome shotgun (WGS) entry which is preliminary data.</text>
</comment>
<feature type="compositionally biased region" description="Polar residues" evidence="1">
    <location>
        <begin position="1"/>
        <end position="14"/>
    </location>
</feature>
<dbReference type="AlphaFoldDB" id="A0A5B7GEI7"/>
<evidence type="ECO:0000313" key="2">
    <source>
        <dbReference type="EMBL" id="MPC58740.1"/>
    </source>
</evidence>
<organism evidence="2 3">
    <name type="scientific">Portunus trituberculatus</name>
    <name type="common">Swimming crab</name>
    <name type="synonym">Neptunus trituberculatus</name>
    <dbReference type="NCBI Taxonomy" id="210409"/>
    <lineage>
        <taxon>Eukaryota</taxon>
        <taxon>Metazoa</taxon>
        <taxon>Ecdysozoa</taxon>
        <taxon>Arthropoda</taxon>
        <taxon>Crustacea</taxon>
        <taxon>Multicrustacea</taxon>
        <taxon>Malacostraca</taxon>
        <taxon>Eumalacostraca</taxon>
        <taxon>Eucarida</taxon>
        <taxon>Decapoda</taxon>
        <taxon>Pleocyemata</taxon>
        <taxon>Brachyura</taxon>
        <taxon>Eubrachyura</taxon>
        <taxon>Portunoidea</taxon>
        <taxon>Portunidae</taxon>
        <taxon>Portuninae</taxon>
        <taxon>Portunus</taxon>
    </lineage>
</organism>
<evidence type="ECO:0000256" key="1">
    <source>
        <dbReference type="SAM" id="MobiDB-lite"/>
    </source>
</evidence>
<feature type="region of interest" description="Disordered" evidence="1">
    <location>
        <begin position="96"/>
        <end position="137"/>
    </location>
</feature>
<protein>
    <submittedName>
        <fullName evidence="2">Uncharacterized protein</fullName>
    </submittedName>
</protein>